<evidence type="ECO:0000313" key="3">
    <source>
        <dbReference type="Proteomes" id="UP000008388"/>
    </source>
</evidence>
<dbReference type="Proteomes" id="UP000008388">
    <property type="component" value="Segment"/>
</dbReference>
<dbReference type="SUPFAM" id="SSF47090">
    <property type="entry name" value="PGBD-like"/>
    <property type="match status" value="1"/>
</dbReference>
<protein>
    <submittedName>
        <fullName evidence="2">Uncharacterized protein 163</fullName>
    </submittedName>
</protein>
<sequence>MTLLKKGDKGDAVKQLQQKLKDLGYTLGVDGNFGNGTDTVVRSFQTKMKLSVDGVVGNGTMSTIDSTLAGIKAWKTSVPFPATNKSRAMAMPTLTEIGRLTNVDPKLLATFCSIESAFDYTAKPYKPDGTVYSSAEGWFQFLDATWDDEVRKHGKQYSFPVDPGRSLRKDPRANGLMGAEFLKGNAAILRPVLGHEPSDTDLYLAHFMGAGGAKQFLMADQNKLAAELFPGPAKANPNIFYKSGNIARTLAEVYAVLDAKVAKHRA</sequence>
<dbReference type="EMBL" id="HQ630627">
    <property type="protein sequence ID" value="AEH03586.1"/>
    <property type="molecule type" value="Genomic_DNA"/>
</dbReference>
<evidence type="ECO:0000313" key="2">
    <source>
        <dbReference type="EMBL" id="AEH03586.1"/>
    </source>
</evidence>
<dbReference type="GeneID" id="26643691"/>
<dbReference type="InterPro" id="IPR023346">
    <property type="entry name" value="Lysozyme-like_dom_sf"/>
</dbReference>
<accession>F8SK36</accession>
<dbReference type="InterPro" id="IPR036365">
    <property type="entry name" value="PGBD-like_sf"/>
</dbReference>
<organismHost>
    <name type="scientific">Pseudomonas aeruginosa</name>
    <dbReference type="NCBI Taxonomy" id="287"/>
</organismHost>
<feature type="domain" description="Peptidoglycan binding-like" evidence="1">
    <location>
        <begin position="10"/>
        <end position="62"/>
    </location>
</feature>
<dbReference type="Gene3D" id="1.10.101.10">
    <property type="entry name" value="PGBD-like superfamily/PGBD"/>
    <property type="match status" value="1"/>
</dbReference>
<gene>
    <name evidence="2" type="primary">163</name>
</gene>
<dbReference type="InterPro" id="IPR036366">
    <property type="entry name" value="PGBDSf"/>
</dbReference>
<reference evidence="2 3" key="1">
    <citation type="journal article" date="2011" name="Microbiology">
        <title>The Pseudomonas aeruginosa generalized transducing phage phiPA3 is a new member of the phiKZ-like group of 'jumbo' phages, and infects model laboratory strains and clinical isolates from cystic fibrosis patients.</title>
        <authorList>
            <person name="Monson R."/>
            <person name="Foulds I."/>
            <person name="Foweraker J."/>
            <person name="Welch M."/>
            <person name="Salmond G.P."/>
        </authorList>
    </citation>
    <scope>NUCLEOTIDE SEQUENCE [LARGE SCALE GENOMIC DNA]</scope>
</reference>
<dbReference type="Gene3D" id="1.10.530.10">
    <property type="match status" value="1"/>
</dbReference>
<dbReference type="SUPFAM" id="SSF53955">
    <property type="entry name" value="Lysozyme-like"/>
    <property type="match status" value="1"/>
</dbReference>
<name>F8SK36_BPPA3</name>
<keyword evidence="3" id="KW-1185">Reference proteome</keyword>
<dbReference type="Pfam" id="PF01471">
    <property type="entry name" value="PG_binding_1"/>
    <property type="match status" value="1"/>
</dbReference>
<evidence type="ECO:0000259" key="1">
    <source>
        <dbReference type="Pfam" id="PF01471"/>
    </source>
</evidence>
<dbReference type="SMR" id="F8SK36"/>
<proteinExistence type="predicted"/>
<dbReference type="OrthoDB" id="24468at10239"/>
<dbReference type="KEGG" id="vg:26643691"/>
<organism evidence="2 3">
    <name type="scientific">Pseudomonas phage PhiPA3</name>
    <name type="common">Pseudomonas aeruginosa phage PhiPA3</name>
    <dbReference type="NCBI Taxonomy" id="998086"/>
    <lineage>
        <taxon>Viruses</taxon>
        <taxon>Duplodnaviria</taxon>
        <taxon>Heunggongvirae</taxon>
        <taxon>Uroviricota</taxon>
        <taxon>Caudoviricetes</taxon>
        <taxon>Chimalliviridae</taxon>
        <taxon>Miltoncavirus</taxon>
        <taxon>Miltoncavirus PhiPA3</taxon>
    </lineage>
</organism>
<dbReference type="RefSeq" id="YP_009217242.1">
    <property type="nucleotide sequence ID" value="NC_028999.1"/>
</dbReference>
<dbReference type="InterPro" id="IPR002477">
    <property type="entry name" value="Peptidoglycan-bd-like"/>
</dbReference>